<dbReference type="SUPFAM" id="SSF103473">
    <property type="entry name" value="MFS general substrate transporter"/>
    <property type="match status" value="1"/>
</dbReference>
<feature type="compositionally biased region" description="Low complexity" evidence="1">
    <location>
        <begin position="115"/>
        <end position="131"/>
    </location>
</feature>
<sequence length="320" mass="34730">MEALLRNMVLIMFVWLMLAGVCLGKQVYMTDGGIIDCESIWRRGGQVIVKVNRDIVVDFERSEIDLKRTFPEAKKNPHRVLRKKTARAVVPPSATALAAAAPTIPVTAAPPAPAANPVRPQAAAPALAAKPVPSPAPAPAPEAKEPVQPESAQSASADPSLPPDKAEMERRSRQAAEMMAEAIQKKDPELLKKAIEAQKSAMPQNRAETAGRSLRYLLLLLAVSLLIVVSMWVVFEKAGQSGVLSIIPIYNMYVLMEISGKPGWWLVLLFIPVVGFVFLLLAMLALAEKFGRGALFGLGLFFLPMFFFPMLAFGGSQYEG</sequence>
<gene>
    <name evidence="3" type="ordered locus">Gura_0186</name>
</gene>
<feature type="transmembrane region" description="Helical" evidence="2">
    <location>
        <begin position="294"/>
        <end position="314"/>
    </location>
</feature>
<organism evidence="3 4">
    <name type="scientific">Geotalea uraniireducens (strain Rf4)</name>
    <name type="common">Geobacter uraniireducens</name>
    <dbReference type="NCBI Taxonomy" id="351605"/>
    <lineage>
        <taxon>Bacteria</taxon>
        <taxon>Pseudomonadati</taxon>
        <taxon>Thermodesulfobacteriota</taxon>
        <taxon>Desulfuromonadia</taxon>
        <taxon>Geobacterales</taxon>
        <taxon>Geobacteraceae</taxon>
        <taxon>Geotalea</taxon>
    </lineage>
</organism>
<name>A5GDE1_GEOUR</name>
<feature type="transmembrane region" description="Helical" evidence="2">
    <location>
        <begin position="214"/>
        <end position="235"/>
    </location>
</feature>
<dbReference type="Proteomes" id="UP000006695">
    <property type="component" value="Chromosome"/>
</dbReference>
<keyword evidence="4" id="KW-1185">Reference proteome</keyword>
<keyword evidence="2" id="KW-1133">Transmembrane helix</keyword>
<dbReference type="Pfam" id="PF18936">
    <property type="entry name" value="DUF5684"/>
    <property type="match status" value="1"/>
</dbReference>
<accession>A5GDE1</accession>
<dbReference type="OrthoDB" id="3637276at2"/>
<proteinExistence type="predicted"/>
<dbReference type="STRING" id="351605.Gura_0186"/>
<dbReference type="KEGG" id="gur:Gura_0186"/>
<feature type="region of interest" description="Disordered" evidence="1">
    <location>
        <begin position="111"/>
        <end position="178"/>
    </location>
</feature>
<dbReference type="AlphaFoldDB" id="A5GDE1"/>
<keyword evidence="2" id="KW-0472">Membrane</keyword>
<dbReference type="RefSeq" id="WP_011937131.1">
    <property type="nucleotide sequence ID" value="NC_009483.1"/>
</dbReference>
<dbReference type="InterPro" id="IPR036259">
    <property type="entry name" value="MFS_trans_sf"/>
</dbReference>
<evidence type="ECO:0000256" key="2">
    <source>
        <dbReference type="SAM" id="Phobius"/>
    </source>
</evidence>
<evidence type="ECO:0000313" key="4">
    <source>
        <dbReference type="Proteomes" id="UP000006695"/>
    </source>
</evidence>
<keyword evidence="2" id="KW-0812">Transmembrane</keyword>
<feature type="compositionally biased region" description="Basic and acidic residues" evidence="1">
    <location>
        <begin position="164"/>
        <end position="174"/>
    </location>
</feature>
<evidence type="ECO:0000256" key="1">
    <source>
        <dbReference type="SAM" id="MobiDB-lite"/>
    </source>
</evidence>
<reference evidence="3 4" key="1">
    <citation type="submission" date="2007-05" db="EMBL/GenBank/DDBJ databases">
        <title>Complete sequence of Geobacter uraniireducens Rf4.</title>
        <authorList>
            <consortium name="US DOE Joint Genome Institute"/>
            <person name="Copeland A."/>
            <person name="Lucas S."/>
            <person name="Lapidus A."/>
            <person name="Barry K."/>
            <person name="Detter J.C."/>
            <person name="Glavina del Rio T."/>
            <person name="Hammon N."/>
            <person name="Israni S."/>
            <person name="Dalin E."/>
            <person name="Tice H."/>
            <person name="Pitluck S."/>
            <person name="Chertkov O."/>
            <person name="Brettin T."/>
            <person name="Bruce D."/>
            <person name="Han C."/>
            <person name="Schmutz J."/>
            <person name="Larimer F."/>
            <person name="Land M."/>
            <person name="Hauser L."/>
            <person name="Kyrpides N."/>
            <person name="Mikhailova N."/>
            <person name="Shelobolina E."/>
            <person name="Aklujkar M."/>
            <person name="Lovley D."/>
            <person name="Richardson P."/>
        </authorList>
    </citation>
    <scope>NUCLEOTIDE SEQUENCE [LARGE SCALE GENOMIC DNA]</scope>
    <source>
        <strain evidence="4">ATCC BAA-1134 / JCM 13001 / Rf4</strain>
    </source>
</reference>
<dbReference type="EMBL" id="CP000698">
    <property type="protein sequence ID" value="ABQ24402.1"/>
    <property type="molecule type" value="Genomic_DNA"/>
</dbReference>
<dbReference type="InterPro" id="IPR043739">
    <property type="entry name" value="DUF5684"/>
</dbReference>
<dbReference type="HOGENOM" id="CLU_810756_0_0_7"/>
<evidence type="ECO:0000313" key="3">
    <source>
        <dbReference type="EMBL" id="ABQ24402.1"/>
    </source>
</evidence>
<feature type="transmembrane region" description="Helical" evidence="2">
    <location>
        <begin position="264"/>
        <end position="287"/>
    </location>
</feature>
<protein>
    <submittedName>
        <fullName evidence="3">Uncharacterized protein</fullName>
    </submittedName>
</protein>